<organism evidence="1 2">
    <name type="scientific">Pisolithus tinctorius Marx 270</name>
    <dbReference type="NCBI Taxonomy" id="870435"/>
    <lineage>
        <taxon>Eukaryota</taxon>
        <taxon>Fungi</taxon>
        <taxon>Dikarya</taxon>
        <taxon>Basidiomycota</taxon>
        <taxon>Agaricomycotina</taxon>
        <taxon>Agaricomycetes</taxon>
        <taxon>Agaricomycetidae</taxon>
        <taxon>Boletales</taxon>
        <taxon>Sclerodermatineae</taxon>
        <taxon>Pisolithaceae</taxon>
        <taxon>Pisolithus</taxon>
    </lineage>
</organism>
<name>A0A0C3P7W4_PISTI</name>
<reference evidence="2" key="2">
    <citation type="submission" date="2015-01" db="EMBL/GenBank/DDBJ databases">
        <title>Evolutionary Origins and Diversification of the Mycorrhizal Mutualists.</title>
        <authorList>
            <consortium name="DOE Joint Genome Institute"/>
            <consortium name="Mycorrhizal Genomics Consortium"/>
            <person name="Kohler A."/>
            <person name="Kuo A."/>
            <person name="Nagy L.G."/>
            <person name="Floudas D."/>
            <person name="Copeland A."/>
            <person name="Barry K.W."/>
            <person name="Cichocki N."/>
            <person name="Veneault-Fourrey C."/>
            <person name="LaButti K."/>
            <person name="Lindquist E.A."/>
            <person name="Lipzen A."/>
            <person name="Lundell T."/>
            <person name="Morin E."/>
            <person name="Murat C."/>
            <person name="Riley R."/>
            <person name="Ohm R."/>
            <person name="Sun H."/>
            <person name="Tunlid A."/>
            <person name="Henrissat B."/>
            <person name="Grigoriev I.V."/>
            <person name="Hibbett D.S."/>
            <person name="Martin F."/>
        </authorList>
    </citation>
    <scope>NUCLEOTIDE SEQUENCE [LARGE SCALE GENOMIC DNA]</scope>
    <source>
        <strain evidence="2">Marx 270</strain>
    </source>
</reference>
<dbReference type="InParanoid" id="A0A0C3P7W4"/>
<dbReference type="Proteomes" id="UP000054217">
    <property type="component" value="Unassembled WGS sequence"/>
</dbReference>
<accession>A0A0C3P7W4</accession>
<dbReference type="AlphaFoldDB" id="A0A0C3P7W4"/>
<dbReference type="OrthoDB" id="3271141at2759"/>
<dbReference type="HOGENOM" id="CLU_034218_0_0_1"/>
<proteinExistence type="predicted"/>
<sequence length="266" mass="29699">MKHENKHSSFTNVPNRAEAAAYTKGTQRPCCTADNFRVDLSDTPSSAWNTSASHVFAASFRDAHPGCGQSLKAIFNAWVVHFNYLRQVISNLASGYTNEQDYKSPLASMRSVHRRRERKLQLLQLYNRRLRVALRHSGSYPSAVSAVEQLGPAGMSSDESEHDVGHGERTYRITRKAWRSATVTATLHVLDALHLRARYQQQWNATAGAWPHLCVPSSQLSNREPPSGLPKNFYVQEHLSSLTSEGLDNLLLQEDIPLNIPPAIVA</sequence>
<dbReference type="EMBL" id="KN831976">
    <property type="protein sequence ID" value="KIO03549.1"/>
    <property type="molecule type" value="Genomic_DNA"/>
</dbReference>
<gene>
    <name evidence="1" type="ORF">M404DRAFT_145545</name>
</gene>
<evidence type="ECO:0000313" key="1">
    <source>
        <dbReference type="EMBL" id="KIO03549.1"/>
    </source>
</evidence>
<reference evidence="1 2" key="1">
    <citation type="submission" date="2014-04" db="EMBL/GenBank/DDBJ databases">
        <authorList>
            <consortium name="DOE Joint Genome Institute"/>
            <person name="Kuo A."/>
            <person name="Kohler A."/>
            <person name="Costa M.D."/>
            <person name="Nagy L.G."/>
            <person name="Floudas D."/>
            <person name="Copeland A."/>
            <person name="Barry K.W."/>
            <person name="Cichocki N."/>
            <person name="Veneault-Fourrey C."/>
            <person name="LaButti K."/>
            <person name="Lindquist E.A."/>
            <person name="Lipzen A."/>
            <person name="Lundell T."/>
            <person name="Morin E."/>
            <person name="Murat C."/>
            <person name="Sun H."/>
            <person name="Tunlid A."/>
            <person name="Henrissat B."/>
            <person name="Grigoriev I.V."/>
            <person name="Hibbett D.S."/>
            <person name="Martin F."/>
            <person name="Nordberg H.P."/>
            <person name="Cantor M.N."/>
            <person name="Hua S.X."/>
        </authorList>
    </citation>
    <scope>NUCLEOTIDE SEQUENCE [LARGE SCALE GENOMIC DNA]</scope>
    <source>
        <strain evidence="1 2">Marx 270</strain>
    </source>
</reference>
<keyword evidence="2" id="KW-1185">Reference proteome</keyword>
<protein>
    <submittedName>
        <fullName evidence="1">Uncharacterized protein</fullName>
    </submittedName>
</protein>
<dbReference type="STRING" id="870435.A0A0C3P7W4"/>
<evidence type="ECO:0000313" key="2">
    <source>
        <dbReference type="Proteomes" id="UP000054217"/>
    </source>
</evidence>